<keyword evidence="4" id="KW-1185">Reference proteome</keyword>
<dbReference type="Pfam" id="PF01370">
    <property type="entry name" value="Epimerase"/>
    <property type="match status" value="1"/>
</dbReference>
<keyword evidence="1" id="KW-0732">Signal</keyword>
<gene>
    <name evidence="3" type="ORF">TrST_g11292</name>
</gene>
<accession>A0A9W7A4D7</accession>
<dbReference type="Proteomes" id="UP001165085">
    <property type="component" value="Unassembled WGS sequence"/>
</dbReference>
<reference evidence="4" key="1">
    <citation type="journal article" date="2023" name="Commun. Biol.">
        <title>Genome analysis of Parmales, the sister group of diatoms, reveals the evolutionary specialization of diatoms from phago-mixotrophs to photoautotrophs.</title>
        <authorList>
            <person name="Ban H."/>
            <person name="Sato S."/>
            <person name="Yoshikawa S."/>
            <person name="Yamada K."/>
            <person name="Nakamura Y."/>
            <person name="Ichinomiya M."/>
            <person name="Sato N."/>
            <person name="Blanc-Mathieu R."/>
            <person name="Endo H."/>
            <person name="Kuwata A."/>
            <person name="Ogata H."/>
        </authorList>
    </citation>
    <scope>NUCLEOTIDE SEQUENCE [LARGE SCALE GENOMIC DNA]</scope>
    <source>
        <strain evidence="4">NIES 3701</strain>
    </source>
</reference>
<comment type="caution">
    <text evidence="3">The sequence shown here is derived from an EMBL/GenBank/DDBJ whole genome shotgun (WGS) entry which is preliminary data.</text>
</comment>
<evidence type="ECO:0000256" key="1">
    <source>
        <dbReference type="SAM" id="SignalP"/>
    </source>
</evidence>
<organism evidence="3 4">
    <name type="scientific">Triparma strigata</name>
    <dbReference type="NCBI Taxonomy" id="1606541"/>
    <lineage>
        <taxon>Eukaryota</taxon>
        <taxon>Sar</taxon>
        <taxon>Stramenopiles</taxon>
        <taxon>Ochrophyta</taxon>
        <taxon>Bolidophyceae</taxon>
        <taxon>Parmales</taxon>
        <taxon>Triparmaceae</taxon>
        <taxon>Triparma</taxon>
    </lineage>
</organism>
<dbReference type="AlphaFoldDB" id="A0A9W7A4D7"/>
<evidence type="ECO:0000313" key="3">
    <source>
        <dbReference type="EMBL" id="GMH62692.1"/>
    </source>
</evidence>
<name>A0A9W7A4D7_9STRA</name>
<feature type="domain" description="NAD-dependent epimerase/dehydratase" evidence="2">
    <location>
        <begin position="64"/>
        <end position="143"/>
    </location>
</feature>
<sequence length="285" mass="29134">MKIAILFYFLSLFQAQSLNLQGQVSRRGFGTAAATATAAVLASSESALAMKADTAPKGSKIKTVLVLGSSGMVGKEVVKRLESLNIKVVGTSSDGRAGTKPVKFSSKNVEESVALVSGYAKGVDAIISCVGSFNTPEDFYVNQATGLIAAAVPKIPVTYISVAPEVMSSVKGLPILTEYMKGKSFSNAKVIENGGSLIQPTFIYGGDKFGINPPRVTSTYGGLIESILGSGPIRGLAGVTPGLIKVALEPPVSAEAVAGSAVAKCLGFEGSASTHDGIVSLAAKL</sequence>
<dbReference type="Gene3D" id="3.40.50.720">
    <property type="entry name" value="NAD(P)-binding Rossmann-like Domain"/>
    <property type="match status" value="1"/>
</dbReference>
<dbReference type="InterPro" id="IPR036291">
    <property type="entry name" value="NAD(P)-bd_dom_sf"/>
</dbReference>
<dbReference type="SUPFAM" id="SSF51735">
    <property type="entry name" value="NAD(P)-binding Rossmann-fold domains"/>
    <property type="match status" value="1"/>
</dbReference>
<feature type="chain" id="PRO_5040907755" description="NAD-dependent epimerase/dehydratase domain-containing protein" evidence="1">
    <location>
        <begin position="16"/>
        <end position="285"/>
    </location>
</feature>
<dbReference type="OrthoDB" id="276721at2759"/>
<proteinExistence type="predicted"/>
<evidence type="ECO:0000313" key="4">
    <source>
        <dbReference type="Proteomes" id="UP001165085"/>
    </source>
</evidence>
<feature type="signal peptide" evidence="1">
    <location>
        <begin position="1"/>
        <end position="15"/>
    </location>
</feature>
<dbReference type="InterPro" id="IPR001509">
    <property type="entry name" value="Epimerase_deHydtase"/>
</dbReference>
<dbReference type="EMBL" id="BRXY01000079">
    <property type="protein sequence ID" value="GMH62692.1"/>
    <property type="molecule type" value="Genomic_DNA"/>
</dbReference>
<evidence type="ECO:0000259" key="2">
    <source>
        <dbReference type="Pfam" id="PF01370"/>
    </source>
</evidence>
<protein>
    <recommendedName>
        <fullName evidence="2">NAD-dependent epimerase/dehydratase domain-containing protein</fullName>
    </recommendedName>
</protein>